<sequence>MTALISVFLTAMYSLLLKKDFSGYSMLQRGDMAGHGARATILHILNTPLTIGTRTSGTTIFAILLNCVACNLFGGNNMCRMMSFATAVANWALCGLLFLFGASVAVVACRPSAEDSALRSLTMSPSPRPASINSLTRLVSGDVEKQPHYPVTRLQNPYSPTVNNMDPAALYRADTRPGIGMARQPMMTPTPGQPRPVRPATRPTLIVPPRAALAQRLPSARGPASNRPRVGFAPAPPRIVNPAERAAVVKAGGGMEWRKLVLDADYL</sequence>
<feature type="transmembrane region" description="Helical" evidence="2">
    <location>
        <begin position="87"/>
        <end position="108"/>
    </location>
</feature>
<keyword evidence="3" id="KW-0732">Signal</keyword>
<dbReference type="EMBL" id="KV417524">
    <property type="protein sequence ID" value="KZP24765.1"/>
    <property type="molecule type" value="Genomic_DNA"/>
</dbReference>
<evidence type="ECO:0000313" key="5">
    <source>
        <dbReference type="Proteomes" id="UP000076532"/>
    </source>
</evidence>
<dbReference type="OrthoDB" id="10519009at2759"/>
<protein>
    <submittedName>
        <fullName evidence="4">Uncharacterized protein</fullName>
    </submittedName>
</protein>
<keyword evidence="2" id="KW-1133">Transmembrane helix</keyword>
<evidence type="ECO:0000313" key="4">
    <source>
        <dbReference type="EMBL" id="KZP24765.1"/>
    </source>
</evidence>
<keyword evidence="2" id="KW-0472">Membrane</keyword>
<feature type="chain" id="PRO_5007877692" evidence="3">
    <location>
        <begin position="19"/>
        <end position="267"/>
    </location>
</feature>
<name>A0A166N8T9_9AGAM</name>
<evidence type="ECO:0000256" key="3">
    <source>
        <dbReference type="SAM" id="SignalP"/>
    </source>
</evidence>
<feature type="transmembrane region" description="Helical" evidence="2">
    <location>
        <begin position="55"/>
        <end position="75"/>
    </location>
</feature>
<feature type="signal peptide" evidence="3">
    <location>
        <begin position="1"/>
        <end position="18"/>
    </location>
</feature>
<accession>A0A166N8T9</accession>
<feature type="region of interest" description="Disordered" evidence="1">
    <location>
        <begin position="216"/>
        <end position="236"/>
    </location>
</feature>
<dbReference type="AlphaFoldDB" id="A0A166N8T9"/>
<dbReference type="Proteomes" id="UP000076532">
    <property type="component" value="Unassembled WGS sequence"/>
</dbReference>
<organism evidence="4 5">
    <name type="scientific">Athelia psychrophila</name>
    <dbReference type="NCBI Taxonomy" id="1759441"/>
    <lineage>
        <taxon>Eukaryota</taxon>
        <taxon>Fungi</taxon>
        <taxon>Dikarya</taxon>
        <taxon>Basidiomycota</taxon>
        <taxon>Agaricomycotina</taxon>
        <taxon>Agaricomycetes</taxon>
        <taxon>Agaricomycetidae</taxon>
        <taxon>Atheliales</taxon>
        <taxon>Atheliaceae</taxon>
        <taxon>Athelia</taxon>
    </lineage>
</organism>
<evidence type="ECO:0000256" key="2">
    <source>
        <dbReference type="SAM" id="Phobius"/>
    </source>
</evidence>
<gene>
    <name evidence="4" type="ORF">FIBSPDRAFT_856532</name>
</gene>
<reference evidence="4 5" key="1">
    <citation type="journal article" date="2016" name="Mol. Biol. Evol.">
        <title>Comparative Genomics of Early-Diverging Mushroom-Forming Fungi Provides Insights into the Origins of Lignocellulose Decay Capabilities.</title>
        <authorList>
            <person name="Nagy L.G."/>
            <person name="Riley R."/>
            <person name="Tritt A."/>
            <person name="Adam C."/>
            <person name="Daum C."/>
            <person name="Floudas D."/>
            <person name="Sun H."/>
            <person name="Yadav J.S."/>
            <person name="Pangilinan J."/>
            <person name="Larsson K.H."/>
            <person name="Matsuura K."/>
            <person name="Barry K."/>
            <person name="Labutti K."/>
            <person name="Kuo R."/>
            <person name="Ohm R.A."/>
            <person name="Bhattacharya S.S."/>
            <person name="Shirouzu T."/>
            <person name="Yoshinaga Y."/>
            <person name="Martin F.M."/>
            <person name="Grigoriev I.V."/>
            <person name="Hibbett D.S."/>
        </authorList>
    </citation>
    <scope>NUCLEOTIDE SEQUENCE [LARGE SCALE GENOMIC DNA]</scope>
    <source>
        <strain evidence="4 5">CBS 109695</strain>
    </source>
</reference>
<evidence type="ECO:0000256" key="1">
    <source>
        <dbReference type="SAM" id="MobiDB-lite"/>
    </source>
</evidence>
<keyword evidence="5" id="KW-1185">Reference proteome</keyword>
<proteinExistence type="predicted"/>
<keyword evidence="2" id="KW-0812">Transmembrane</keyword>